<feature type="compositionally biased region" description="Basic residues" evidence="1">
    <location>
        <begin position="456"/>
        <end position="467"/>
    </location>
</feature>
<evidence type="ECO:0000313" key="4">
    <source>
        <dbReference type="Proteomes" id="UP000567922"/>
    </source>
</evidence>
<evidence type="ECO:0000256" key="1">
    <source>
        <dbReference type="SAM" id="MobiDB-lite"/>
    </source>
</evidence>
<reference evidence="3 4" key="1">
    <citation type="submission" date="2020-08" db="EMBL/GenBank/DDBJ databases">
        <title>Sequencing the genomes of 1000 actinobacteria strains.</title>
        <authorList>
            <person name="Klenk H.-P."/>
        </authorList>
    </citation>
    <scope>NUCLEOTIDE SEQUENCE [LARGE SCALE GENOMIC DNA]</scope>
    <source>
        <strain evidence="3 4">DSM 45258</strain>
    </source>
</reference>
<dbReference type="Pfam" id="PF02720">
    <property type="entry name" value="DUF222"/>
    <property type="match status" value="1"/>
</dbReference>
<name>A0A839RUJ7_9ACTN</name>
<protein>
    <recommendedName>
        <fullName evidence="2">DUF222 domain-containing protein</fullName>
    </recommendedName>
</protein>
<dbReference type="RefSeq" id="WP_183377624.1">
    <property type="nucleotide sequence ID" value="NZ_BDDI01000001.1"/>
</dbReference>
<comment type="caution">
    <text evidence="3">The sequence shown here is derived from an EMBL/GenBank/DDBJ whole genome shotgun (WGS) entry which is preliminary data.</text>
</comment>
<dbReference type="Proteomes" id="UP000567922">
    <property type="component" value="Unassembled WGS sequence"/>
</dbReference>
<sequence>MFDRLLRAVAEVGLPDAAAVPDADLVDLAVAWQRLETIACERKLAAAAELFDRRAAEHVDPPHTWHSTAHERAEAEVAAALSIGRRAAGRLIGLGHSLRTRLRRTREAMARGELSVQQVTQLDSRTTNVTDETIAAVETEVLSHVLQPGRHAVIGRRLHDLVDRVILRHDPEGIRRRRERAHADRCVEISPVEDGMAHLFAALPADGGRFIDGRLTEMAQGVCANDPRTFQARRADALLALCRGEHHLICHCESAGCPNSTDDHRLVARKTLVHVVMTEQTLTDPSDQSPAFLEGHGLIDAEYARGLAGDATIRPLRTPSSGPGKRALEYRPGRDLADLVRAIYGHCQWLNCDVPAWNCDIDHLKAFKWDDPESGGHTTLENLGPFCRGHHRLKTYGEWTIKRDASGALDFTAPTGHKYYTDRTGPIQHITGANTRPPSRDRQTAGRSTTPDTRRAARIRAERRRNRQRSEQAAGSEEPF</sequence>
<feature type="domain" description="DUF222" evidence="2">
    <location>
        <begin position="35"/>
        <end position="342"/>
    </location>
</feature>
<accession>A0A839RUJ7</accession>
<dbReference type="InterPro" id="IPR003870">
    <property type="entry name" value="DUF222"/>
</dbReference>
<keyword evidence="4" id="KW-1185">Reference proteome</keyword>
<evidence type="ECO:0000313" key="3">
    <source>
        <dbReference type="EMBL" id="MBB3039481.1"/>
    </source>
</evidence>
<dbReference type="InterPro" id="IPR003615">
    <property type="entry name" value="HNH_nuc"/>
</dbReference>
<dbReference type="AlphaFoldDB" id="A0A839RUJ7"/>
<evidence type="ECO:0000259" key="2">
    <source>
        <dbReference type="Pfam" id="PF02720"/>
    </source>
</evidence>
<feature type="region of interest" description="Disordered" evidence="1">
    <location>
        <begin position="412"/>
        <end position="480"/>
    </location>
</feature>
<dbReference type="CDD" id="cd00085">
    <property type="entry name" value="HNHc"/>
    <property type="match status" value="1"/>
</dbReference>
<proteinExistence type="predicted"/>
<dbReference type="EMBL" id="JACHWS010000004">
    <property type="protein sequence ID" value="MBB3039481.1"/>
    <property type="molecule type" value="Genomic_DNA"/>
</dbReference>
<organism evidence="3 4">
    <name type="scientific">Hoyosella altamirensis</name>
    <dbReference type="NCBI Taxonomy" id="616997"/>
    <lineage>
        <taxon>Bacteria</taxon>
        <taxon>Bacillati</taxon>
        <taxon>Actinomycetota</taxon>
        <taxon>Actinomycetes</taxon>
        <taxon>Mycobacteriales</taxon>
        <taxon>Hoyosellaceae</taxon>
        <taxon>Hoyosella</taxon>
    </lineage>
</organism>
<gene>
    <name evidence="3" type="ORF">FHU29_003969</name>
</gene>